<organism evidence="1">
    <name type="scientific">Arundo donax</name>
    <name type="common">Giant reed</name>
    <name type="synonym">Donax arundinaceus</name>
    <dbReference type="NCBI Taxonomy" id="35708"/>
    <lineage>
        <taxon>Eukaryota</taxon>
        <taxon>Viridiplantae</taxon>
        <taxon>Streptophyta</taxon>
        <taxon>Embryophyta</taxon>
        <taxon>Tracheophyta</taxon>
        <taxon>Spermatophyta</taxon>
        <taxon>Magnoliopsida</taxon>
        <taxon>Liliopsida</taxon>
        <taxon>Poales</taxon>
        <taxon>Poaceae</taxon>
        <taxon>PACMAD clade</taxon>
        <taxon>Arundinoideae</taxon>
        <taxon>Arundineae</taxon>
        <taxon>Arundo</taxon>
    </lineage>
</organism>
<name>A0A0A9AUV8_ARUDO</name>
<reference evidence="1" key="1">
    <citation type="submission" date="2014-09" db="EMBL/GenBank/DDBJ databases">
        <authorList>
            <person name="Magalhaes I.L.F."/>
            <person name="Oliveira U."/>
            <person name="Santos F.R."/>
            <person name="Vidigal T.H.D.A."/>
            <person name="Brescovit A.D."/>
            <person name="Santos A.J."/>
        </authorList>
    </citation>
    <scope>NUCLEOTIDE SEQUENCE</scope>
    <source>
        <tissue evidence="1">Shoot tissue taken approximately 20 cm above the soil surface</tissue>
    </source>
</reference>
<dbReference type="EMBL" id="GBRH01242974">
    <property type="protein sequence ID" value="JAD54921.1"/>
    <property type="molecule type" value="Transcribed_RNA"/>
</dbReference>
<reference evidence="1" key="2">
    <citation type="journal article" date="2015" name="Data Brief">
        <title>Shoot transcriptome of the giant reed, Arundo donax.</title>
        <authorList>
            <person name="Barrero R.A."/>
            <person name="Guerrero F.D."/>
            <person name="Moolhuijzen P."/>
            <person name="Goolsby J.A."/>
            <person name="Tidwell J."/>
            <person name="Bellgard S.E."/>
            <person name="Bellgard M.I."/>
        </authorList>
    </citation>
    <scope>NUCLEOTIDE SEQUENCE</scope>
    <source>
        <tissue evidence="1">Shoot tissue taken approximately 20 cm above the soil surface</tissue>
    </source>
</reference>
<evidence type="ECO:0000313" key="1">
    <source>
        <dbReference type="EMBL" id="JAD54921.1"/>
    </source>
</evidence>
<accession>A0A0A9AUV8</accession>
<dbReference type="AlphaFoldDB" id="A0A0A9AUV8"/>
<proteinExistence type="predicted"/>
<sequence length="35" mass="4064">MSTCGRLLNDVQSYEVYCLPNLKSNVRLQIDTLLY</sequence>
<protein>
    <submittedName>
        <fullName evidence="1">Uncharacterized protein</fullName>
    </submittedName>
</protein>